<dbReference type="Proteomes" id="UP001596004">
    <property type="component" value="Unassembled WGS sequence"/>
</dbReference>
<reference evidence="4" key="1">
    <citation type="journal article" date="2019" name="Int. J. Syst. Evol. Microbiol.">
        <title>The Global Catalogue of Microorganisms (GCM) 10K type strain sequencing project: providing services to taxonomists for standard genome sequencing and annotation.</title>
        <authorList>
            <consortium name="The Broad Institute Genomics Platform"/>
            <consortium name="The Broad Institute Genome Sequencing Center for Infectious Disease"/>
            <person name="Wu L."/>
            <person name="Ma J."/>
        </authorList>
    </citation>
    <scope>NUCLEOTIDE SEQUENCE [LARGE SCALE GENOMIC DNA]</scope>
    <source>
        <strain evidence="4">CGMCC 4.7132</strain>
    </source>
</reference>
<evidence type="ECO:0000259" key="2">
    <source>
        <dbReference type="SMART" id="SM00822"/>
    </source>
</evidence>
<dbReference type="PROSITE" id="PS00061">
    <property type="entry name" value="ADH_SHORT"/>
    <property type="match status" value="1"/>
</dbReference>
<organism evidence="3 4">
    <name type="scientific">Sphaerisporangium dianthi</name>
    <dbReference type="NCBI Taxonomy" id="1436120"/>
    <lineage>
        <taxon>Bacteria</taxon>
        <taxon>Bacillati</taxon>
        <taxon>Actinomycetota</taxon>
        <taxon>Actinomycetes</taxon>
        <taxon>Streptosporangiales</taxon>
        <taxon>Streptosporangiaceae</taxon>
        <taxon>Sphaerisporangium</taxon>
    </lineage>
</organism>
<dbReference type="Pfam" id="PF13561">
    <property type="entry name" value="adh_short_C2"/>
    <property type="match status" value="1"/>
</dbReference>
<dbReference type="PANTHER" id="PTHR42760">
    <property type="entry name" value="SHORT-CHAIN DEHYDROGENASES/REDUCTASES FAMILY MEMBER"/>
    <property type="match status" value="1"/>
</dbReference>
<dbReference type="GO" id="GO:0016491">
    <property type="term" value="F:oxidoreductase activity"/>
    <property type="evidence" value="ECO:0007669"/>
    <property type="project" value="UniProtKB-KW"/>
</dbReference>
<dbReference type="RefSeq" id="WP_380850762.1">
    <property type="nucleotide sequence ID" value="NZ_JBHSFP010000044.1"/>
</dbReference>
<protein>
    <submittedName>
        <fullName evidence="3">SDR family NAD(P)-dependent oxidoreductase</fullName>
        <ecNumber evidence="3">1.1.1.-</ecNumber>
    </submittedName>
</protein>
<sequence>MTTGDDTTGPARAGHLEALFSLSGRTALVTGGSSGIGLAMAEAIGRAGAAVVIVARRRPELDAAAERMRAHGVRVAAISADLGDPADVLRVCDQAAGFFGEIDILANVAANNIRRPMHELTTEDYEATMRVNVTAPYTLGRHFGPRMAARGWGRIINVGSQQSISAFGDSGVYGVSKAAITGLTRSQAEAWSRHGVRSNTLVPGFVLTPLTAPAQAIPGRAEALAARSMIGRNGVPADFAGVAVLLAGDAAEYITGQIICVDGGFSVH</sequence>
<accession>A0ABV9CSW8</accession>
<dbReference type="InterPro" id="IPR036291">
    <property type="entry name" value="NAD(P)-bd_dom_sf"/>
</dbReference>
<evidence type="ECO:0000313" key="4">
    <source>
        <dbReference type="Proteomes" id="UP001596004"/>
    </source>
</evidence>
<dbReference type="PRINTS" id="PR00081">
    <property type="entry name" value="GDHRDH"/>
</dbReference>
<comment type="similarity">
    <text evidence="1">Belongs to the short-chain dehydrogenases/reductases (SDR) family.</text>
</comment>
<keyword evidence="4" id="KW-1185">Reference proteome</keyword>
<gene>
    <name evidence="3" type="ORF">ACFO60_36980</name>
</gene>
<keyword evidence="3" id="KW-0560">Oxidoreductase</keyword>
<dbReference type="InterPro" id="IPR020904">
    <property type="entry name" value="Sc_DH/Rdtase_CS"/>
</dbReference>
<name>A0ABV9CSW8_9ACTN</name>
<dbReference type="EMBL" id="JBHSFP010000044">
    <property type="protein sequence ID" value="MFC4536394.1"/>
    <property type="molecule type" value="Genomic_DNA"/>
</dbReference>
<dbReference type="InterPro" id="IPR057326">
    <property type="entry name" value="KR_dom"/>
</dbReference>
<proteinExistence type="inferred from homology"/>
<dbReference type="CDD" id="cd05233">
    <property type="entry name" value="SDR_c"/>
    <property type="match status" value="1"/>
</dbReference>
<dbReference type="SMART" id="SM00822">
    <property type="entry name" value="PKS_KR"/>
    <property type="match status" value="1"/>
</dbReference>
<dbReference type="PRINTS" id="PR00080">
    <property type="entry name" value="SDRFAMILY"/>
</dbReference>
<dbReference type="SUPFAM" id="SSF51735">
    <property type="entry name" value="NAD(P)-binding Rossmann-fold domains"/>
    <property type="match status" value="1"/>
</dbReference>
<dbReference type="InterPro" id="IPR002347">
    <property type="entry name" value="SDR_fam"/>
</dbReference>
<comment type="caution">
    <text evidence="3">The sequence shown here is derived from an EMBL/GenBank/DDBJ whole genome shotgun (WGS) entry which is preliminary data.</text>
</comment>
<dbReference type="Gene3D" id="3.40.50.720">
    <property type="entry name" value="NAD(P)-binding Rossmann-like Domain"/>
    <property type="match status" value="1"/>
</dbReference>
<dbReference type="EC" id="1.1.1.-" evidence="3"/>
<evidence type="ECO:0000256" key="1">
    <source>
        <dbReference type="ARBA" id="ARBA00006484"/>
    </source>
</evidence>
<evidence type="ECO:0000313" key="3">
    <source>
        <dbReference type="EMBL" id="MFC4536394.1"/>
    </source>
</evidence>
<feature type="domain" description="Ketoreductase" evidence="2">
    <location>
        <begin position="25"/>
        <end position="253"/>
    </location>
</feature>